<gene>
    <name evidence="7" type="ORF">J8273_5340</name>
</gene>
<feature type="chain" id="PRO_5035293426" evidence="6">
    <location>
        <begin position="20"/>
        <end position="1512"/>
    </location>
</feature>
<dbReference type="OrthoDB" id="413581at2759"/>
<dbReference type="PROSITE" id="PS51470">
    <property type="entry name" value="FG_GAP"/>
    <property type="match status" value="1"/>
</dbReference>
<feature type="region of interest" description="Disordered" evidence="5">
    <location>
        <begin position="1431"/>
        <end position="1488"/>
    </location>
</feature>
<name>A0A8J6E8T0_9EUKA</name>
<feature type="signal peptide" evidence="6">
    <location>
        <begin position="1"/>
        <end position="19"/>
    </location>
</feature>
<feature type="compositionally biased region" description="Low complexity" evidence="5">
    <location>
        <begin position="1351"/>
        <end position="1360"/>
    </location>
</feature>
<dbReference type="SUPFAM" id="SSF69318">
    <property type="entry name" value="Integrin alpha N-terminal domain"/>
    <property type="match status" value="1"/>
</dbReference>
<keyword evidence="3" id="KW-0325">Glycoprotein</keyword>
<feature type="repeat" description="FG-GAP" evidence="4">
    <location>
        <begin position="78"/>
        <end position="129"/>
    </location>
</feature>
<evidence type="ECO:0000256" key="6">
    <source>
        <dbReference type="SAM" id="SignalP"/>
    </source>
</evidence>
<evidence type="ECO:0000313" key="7">
    <source>
        <dbReference type="EMBL" id="KAG9392350.1"/>
    </source>
</evidence>
<dbReference type="Proteomes" id="UP000717585">
    <property type="component" value="Unassembled WGS sequence"/>
</dbReference>
<feature type="compositionally biased region" description="Polar residues" evidence="5">
    <location>
        <begin position="1461"/>
        <end position="1471"/>
    </location>
</feature>
<reference evidence="7" key="1">
    <citation type="submission" date="2021-05" db="EMBL/GenBank/DDBJ databases">
        <title>A free-living protist that lacks canonical eukaryotic 1 DNA replication and segregation systems.</title>
        <authorList>
            <person name="Salas-Leiva D.E."/>
            <person name="Tromer E.C."/>
            <person name="Curtis B.A."/>
            <person name="Jerlstrom-Hultqvist J."/>
            <person name="Kolisko M."/>
            <person name="Yi Z."/>
            <person name="Salas-Leiva J.S."/>
            <person name="Gallot-Lavallee L."/>
            <person name="Kops G.J.P.L."/>
            <person name="Archibald J.M."/>
            <person name="Simpson A.G.B."/>
            <person name="Roger A.J."/>
        </authorList>
    </citation>
    <scope>NUCLEOTIDE SEQUENCE</scope>
    <source>
        <strain evidence="7">BICM</strain>
    </source>
</reference>
<sequence length="1512" mass="155024">MQLPFLFVLLLLFSARVHSLSPQRSSELDASHSGAHFGSAIAYSNDLAAIGSPNYTDSESNSGLVTILVPSGPDWTETTALAPSPPTAEEYFGHEVAMIDSDLIVGAPGYSSSAGAAYLYSITMGAFTLSNVLADGTAGDRCGSSVALDGTRVVVGCPGASSDTGAVLLYRESNGGFQSVIPSPTATAGDLFGSSLAICTTLLFVGAPGANAGEGSVVSFSRTGWAFTVSQTVQDLAGEFGSAVTCTEDWMAAGAPMHASGVGGMAVYSIVTTPSSALTLDSMKTPAQLTPGAMFGSALSIIDTYLVAGAPGNASGVGGAVWFEFDSGWVEQDVLPANTSDTTAAAGTAVGVAPYSIIMGAPGVDTVLAVTAECSPDTFASSLDVADCASCSPTTPYSTTYAMTCTDQVVCDPGWFTTDGLTCEEAEAGYYVDPDDQTQQLACDDGSYQPETGHSSCARCEAGYFVEADGQPHVDQESCPAGTYQEDEGQAACIDAGIGYYVATVGVTAQVECESGKFQNETGQTSCYIAEAGYYVADSDHSEQKPCDGGSYQPATGQSTCETTEAGNYTPADSQPHAAQLVCDSGKFQASEGQAACDTADAGYHVPADGDAHTVQVVCDNGHYQPAQGQASCVESDVGYFVPDDGQPHTAQTACDSGKFAVAGSSSCAASQKGFRTSPDGSTQIPCNDGKYQPEAGQDVCLVAEAGFFVPADGLPHETQTACSAGYFSSAGSETCSEANPGYYIKPIDQTQEFPCHNGQYQPNPGQASCLAADPDYYVPNDGTGHIAQTPCPVGTHSPSKAAQCIVMNCAQGQELILGVCTDCGSGEWAPFAGSCREASEGYYVDDGDHSQQLPCNGGEYSDDTGLSQCKLAPPGFYTPPTGAITEPIRCPTGSYAASGQSACTVSGAGYYVNNGDRTHQIPCNSGKYQPDEGETHCIGTPPGTFTGPTGPHAAPIDCGAGEWAGEGQDHCSTADPGYYVPDDDRSAQLACDDGSFSNTTGSTECTACPAGYSTPGDGQPHTACSKATVDPVDSTSVVTLNDSSLPAAVSTVTVEGVAAATIPTDSNTHIVLVTSNSTVSAGTYKALVTMTNGKSVEVEVTVDSDYTIPAPSNVIDGAALSARASSVICPTTMATPLGALAFDSAYYDSSSQVVCKSAPATIDHTVIATQFPPSVRSGSGLSLGYNRVCVGLSGAVFGSTDLLSLSVGGVDLSLEVDDGAVCGSFVPGMPASMAAADSATAFRTVLSFDGNSILSTDLTLADSTLTPTALTVDDLLAQYQTTIIVGLVVGLSLVVTVTAACVASVTINVFSCLCCILPRPVTALKRRHRGKMRVIPISEYLASKEEVSPEDSSTASDVSSDTERPMAATPSLVKMSTVSLMNDCVMMDPSDSDQSIAQSESGTTGRDVEMVTSKSVSAVRKAAVHTPPIIIDRADEPSACSSPLRTPSPSPTAPLRNDSTHSSVAVNASASTLLNSSRGTRRSSNNLRMATVQMAMAEIRRSRLARSGNLS</sequence>
<keyword evidence="8" id="KW-1185">Reference proteome</keyword>
<dbReference type="Pfam" id="PF14312">
    <property type="entry name" value="FG-GAP_2"/>
    <property type="match status" value="2"/>
</dbReference>
<feature type="region of interest" description="Disordered" evidence="5">
    <location>
        <begin position="1346"/>
        <end position="1369"/>
    </location>
</feature>
<dbReference type="InterPro" id="IPR028994">
    <property type="entry name" value="Integrin_alpha_N"/>
</dbReference>
<dbReference type="InterPro" id="IPR009030">
    <property type="entry name" value="Growth_fac_rcpt_cys_sf"/>
</dbReference>
<dbReference type="SMART" id="SM00191">
    <property type="entry name" value="Int_alpha"/>
    <property type="match status" value="5"/>
</dbReference>
<proteinExistence type="predicted"/>
<evidence type="ECO:0000256" key="2">
    <source>
        <dbReference type="ARBA" id="ARBA00022737"/>
    </source>
</evidence>
<feature type="compositionally biased region" description="Polar residues" evidence="5">
    <location>
        <begin position="553"/>
        <end position="573"/>
    </location>
</feature>
<dbReference type="Gene3D" id="2.10.50.10">
    <property type="entry name" value="Tumor Necrosis Factor Receptor, subunit A, domain 2"/>
    <property type="match status" value="4"/>
</dbReference>
<comment type="caution">
    <text evidence="7">The sequence shown here is derived from an EMBL/GenBank/DDBJ whole genome shotgun (WGS) entry which is preliminary data.</text>
</comment>
<accession>A0A8J6E8T0</accession>
<protein>
    <submittedName>
        <fullName evidence="7">Mastigoneme-like protein</fullName>
    </submittedName>
</protein>
<dbReference type="InterPro" id="IPR013519">
    <property type="entry name" value="Int_alpha_beta-p"/>
</dbReference>
<dbReference type="InterPro" id="IPR013517">
    <property type="entry name" value="FG-GAP"/>
</dbReference>
<dbReference type="EMBL" id="JAHDYR010000038">
    <property type="protein sequence ID" value="KAG9392350.1"/>
    <property type="molecule type" value="Genomic_DNA"/>
</dbReference>
<keyword evidence="2" id="KW-0677">Repeat</keyword>
<evidence type="ECO:0000256" key="5">
    <source>
        <dbReference type="SAM" id="MobiDB-lite"/>
    </source>
</evidence>
<feature type="compositionally biased region" description="Polar residues" evidence="5">
    <location>
        <begin position="1393"/>
        <end position="1405"/>
    </location>
</feature>
<dbReference type="PANTHER" id="PTHR46967">
    <property type="entry name" value="INSULIN-LIKE GROWTH FACTOR BINDING PROTEIN,N-TERMINAL"/>
    <property type="match status" value="1"/>
</dbReference>
<feature type="region of interest" description="Disordered" evidence="5">
    <location>
        <begin position="543"/>
        <end position="575"/>
    </location>
</feature>
<organism evidence="7 8">
    <name type="scientific">Carpediemonas membranifera</name>
    <dbReference type="NCBI Taxonomy" id="201153"/>
    <lineage>
        <taxon>Eukaryota</taxon>
        <taxon>Metamonada</taxon>
        <taxon>Carpediemonas-like organisms</taxon>
        <taxon>Carpediemonas</taxon>
    </lineage>
</organism>
<dbReference type="SUPFAM" id="SSF57184">
    <property type="entry name" value="Growth factor receptor domain"/>
    <property type="match status" value="3"/>
</dbReference>
<evidence type="ECO:0000256" key="4">
    <source>
        <dbReference type="PROSITE-ProRule" id="PRU00803"/>
    </source>
</evidence>
<keyword evidence="1 6" id="KW-0732">Signal</keyword>
<evidence type="ECO:0000256" key="1">
    <source>
        <dbReference type="ARBA" id="ARBA00022729"/>
    </source>
</evidence>
<evidence type="ECO:0000256" key="3">
    <source>
        <dbReference type="ARBA" id="ARBA00023180"/>
    </source>
</evidence>
<evidence type="ECO:0000313" key="8">
    <source>
        <dbReference type="Proteomes" id="UP000717585"/>
    </source>
</evidence>
<dbReference type="Gene3D" id="2.130.10.130">
    <property type="entry name" value="Integrin alpha, N-terminal"/>
    <property type="match status" value="1"/>
</dbReference>
<feature type="compositionally biased region" description="Low complexity" evidence="5">
    <location>
        <begin position="1472"/>
        <end position="1488"/>
    </location>
</feature>
<dbReference type="PANTHER" id="PTHR46967:SF1">
    <property type="entry name" value="KERATIN-ASSOCIATED PROTEIN 16-1-LIKE"/>
    <property type="match status" value="1"/>
</dbReference>
<dbReference type="SMART" id="SM01411">
    <property type="entry name" value="Ephrin_rec_like"/>
    <property type="match status" value="9"/>
</dbReference>
<feature type="region of interest" description="Disordered" evidence="5">
    <location>
        <begin position="1390"/>
        <end position="1410"/>
    </location>
</feature>